<name>A0A6J4MBM3_9BACT</name>
<protein>
    <submittedName>
        <fullName evidence="2">D-3-phosphoglycerate dehydrogenase</fullName>
        <ecNumber evidence="2">1.1.1.95</ecNumber>
    </submittedName>
</protein>
<feature type="region of interest" description="Disordered" evidence="1">
    <location>
        <begin position="1"/>
        <end position="310"/>
    </location>
</feature>
<feature type="compositionally biased region" description="Gly residues" evidence="1">
    <location>
        <begin position="172"/>
        <end position="184"/>
    </location>
</feature>
<keyword evidence="2" id="KW-0560">Oxidoreductase</keyword>
<reference evidence="2" key="1">
    <citation type="submission" date="2020-02" db="EMBL/GenBank/DDBJ databases">
        <authorList>
            <person name="Meier V. D."/>
        </authorList>
    </citation>
    <scope>NUCLEOTIDE SEQUENCE</scope>
    <source>
        <strain evidence="2">AVDCRST_MAG89</strain>
    </source>
</reference>
<feature type="compositionally biased region" description="Basic residues" evidence="1">
    <location>
        <begin position="21"/>
        <end position="38"/>
    </location>
</feature>
<feature type="compositionally biased region" description="Gly residues" evidence="1">
    <location>
        <begin position="230"/>
        <end position="241"/>
    </location>
</feature>
<dbReference type="GO" id="GO:0004617">
    <property type="term" value="F:phosphoglycerate dehydrogenase activity"/>
    <property type="evidence" value="ECO:0007669"/>
    <property type="project" value="UniProtKB-EC"/>
</dbReference>
<feature type="compositionally biased region" description="Basic and acidic residues" evidence="1">
    <location>
        <begin position="277"/>
        <end position="292"/>
    </location>
</feature>
<gene>
    <name evidence="2" type="ORF">AVDCRST_MAG89-3397</name>
</gene>
<feature type="compositionally biased region" description="Low complexity" evidence="1">
    <location>
        <begin position="9"/>
        <end position="18"/>
    </location>
</feature>
<dbReference type="EC" id="1.1.1.95" evidence="2"/>
<feature type="compositionally biased region" description="Basic and acidic residues" evidence="1">
    <location>
        <begin position="187"/>
        <end position="205"/>
    </location>
</feature>
<evidence type="ECO:0000313" key="2">
    <source>
        <dbReference type="EMBL" id="CAA9355383.1"/>
    </source>
</evidence>
<dbReference type="AlphaFoldDB" id="A0A6J4MBM3"/>
<feature type="compositionally biased region" description="Basic and acidic residues" evidence="1">
    <location>
        <begin position="134"/>
        <end position="147"/>
    </location>
</feature>
<feature type="non-terminal residue" evidence="2">
    <location>
        <position position="1"/>
    </location>
</feature>
<feature type="compositionally biased region" description="Basic residues" evidence="1">
    <location>
        <begin position="79"/>
        <end position="97"/>
    </location>
</feature>
<dbReference type="EMBL" id="CADCTV010000710">
    <property type="protein sequence ID" value="CAA9355383.1"/>
    <property type="molecule type" value="Genomic_DNA"/>
</dbReference>
<sequence length="310" mass="31832">GANRHHLSAPRPGVGAAAPPRPRRGAGRLARRPGRRRGAALPADRPRGRGPAGAGAAAEGGRQRRGGIRTRGCGGVPGARHRGHQHARRADRRHGRPGVRADPFRRPRTPAGGAQPARGRVPRLGLLGLPGRRPGGEDAGDLRDGTHRAGGGAKGGPVRHAGRLPLAHAPGRGRGGGAGGGMGGFRCADRAQRRAEPARAPDARHAARHQRRDAAADAPRLVPGEHGPWRAGGRGGAGGRASRGAAGRRRAGRVRARAAHPPRTPGAAERGPASARGLRDARDTNPDGDAGRAQRPRGALRPAPADPHPM</sequence>
<evidence type="ECO:0000256" key="1">
    <source>
        <dbReference type="SAM" id="MobiDB-lite"/>
    </source>
</evidence>
<feature type="compositionally biased region" description="Basic residues" evidence="1">
    <location>
        <begin position="246"/>
        <end position="260"/>
    </location>
</feature>
<feature type="compositionally biased region" description="Low complexity" evidence="1">
    <location>
        <begin position="116"/>
        <end position="132"/>
    </location>
</feature>
<proteinExistence type="predicted"/>
<accession>A0A6J4MBM3</accession>
<organism evidence="2">
    <name type="scientific">uncultured Gemmatimonadota bacterium</name>
    <dbReference type="NCBI Taxonomy" id="203437"/>
    <lineage>
        <taxon>Bacteria</taxon>
        <taxon>Pseudomonadati</taxon>
        <taxon>Gemmatimonadota</taxon>
        <taxon>environmental samples</taxon>
    </lineage>
</organism>
<feature type="non-terminal residue" evidence="2">
    <location>
        <position position="310"/>
    </location>
</feature>